<keyword evidence="2" id="KW-0808">Transferase</keyword>
<evidence type="ECO:0000313" key="3">
    <source>
        <dbReference type="Proteomes" id="UP000654452"/>
    </source>
</evidence>
<evidence type="ECO:0000259" key="1">
    <source>
        <dbReference type="Pfam" id="PF00156"/>
    </source>
</evidence>
<dbReference type="CDD" id="cd06223">
    <property type="entry name" value="PRTases_typeI"/>
    <property type="match status" value="1"/>
</dbReference>
<name>A0ABS1HZX5_9PROT</name>
<dbReference type="EMBL" id="JAEPIV010000008">
    <property type="protein sequence ID" value="MBK4720361.1"/>
    <property type="molecule type" value="Genomic_DNA"/>
</dbReference>
<keyword evidence="2" id="KW-0328">Glycosyltransferase</keyword>
<sequence>MSGPGVPFRFRDRSEAGRRLATRLAHLGDEKPVVLALPRGGVAVAVEVARALHAPLDLVLVRKIGAPFQPELAVGAVADGGRVETVINPDVADFVPESWIGEEKVRQLREIERRRAVYVGDRPRVPVAGRTAILVDDGIATGATMLAALRSVRRARPRRTVLAVPVAPLDVLSELRVEADEIVCLQAPNPFDAIGAFYEDFHQLDDAEVVHLLDEASRTRPTAAPSSNDRAP</sequence>
<organism evidence="2 3">
    <name type="scientific">Azospirillum aestuarii</name>
    <dbReference type="NCBI Taxonomy" id="2802052"/>
    <lineage>
        <taxon>Bacteria</taxon>
        <taxon>Pseudomonadati</taxon>
        <taxon>Pseudomonadota</taxon>
        <taxon>Alphaproteobacteria</taxon>
        <taxon>Rhodospirillales</taxon>
        <taxon>Azospirillaceae</taxon>
        <taxon>Azospirillum</taxon>
    </lineage>
</organism>
<dbReference type="InterPro" id="IPR000836">
    <property type="entry name" value="PRTase_dom"/>
</dbReference>
<protein>
    <submittedName>
        <fullName evidence="2">Phosphoribosyltransferase</fullName>
    </submittedName>
</protein>
<dbReference type="Pfam" id="PF00156">
    <property type="entry name" value="Pribosyltran"/>
    <property type="match status" value="1"/>
</dbReference>
<feature type="domain" description="Phosphoribosyltransferase" evidence="1">
    <location>
        <begin position="20"/>
        <end position="170"/>
    </location>
</feature>
<keyword evidence="3" id="KW-1185">Reference proteome</keyword>
<dbReference type="InterPro" id="IPR029057">
    <property type="entry name" value="PRTase-like"/>
</dbReference>
<comment type="caution">
    <text evidence="2">The sequence shown here is derived from an EMBL/GenBank/DDBJ whole genome shotgun (WGS) entry which is preliminary data.</text>
</comment>
<dbReference type="Proteomes" id="UP000654452">
    <property type="component" value="Unassembled WGS sequence"/>
</dbReference>
<dbReference type="Gene3D" id="3.30.1310.20">
    <property type="entry name" value="PRTase-like"/>
    <property type="match status" value="1"/>
</dbReference>
<dbReference type="GO" id="GO:0016757">
    <property type="term" value="F:glycosyltransferase activity"/>
    <property type="evidence" value="ECO:0007669"/>
    <property type="project" value="UniProtKB-KW"/>
</dbReference>
<proteinExistence type="predicted"/>
<dbReference type="SUPFAM" id="SSF53271">
    <property type="entry name" value="PRTase-like"/>
    <property type="match status" value="1"/>
</dbReference>
<gene>
    <name evidence="2" type="ORF">JJL56_15940</name>
</gene>
<accession>A0ABS1HZX5</accession>
<evidence type="ECO:0000313" key="2">
    <source>
        <dbReference type="EMBL" id="MBK4720361.1"/>
    </source>
</evidence>
<dbReference type="Gene3D" id="3.40.50.2020">
    <property type="match status" value="1"/>
</dbReference>
<reference evidence="2 3" key="1">
    <citation type="submission" date="2021-01" db="EMBL/GenBank/DDBJ databases">
        <title>Azospirillum sp. YIM DDC1 draft genome.</title>
        <authorList>
            <person name="Wang Y.-X."/>
        </authorList>
    </citation>
    <scope>NUCLEOTIDE SEQUENCE [LARGE SCALE GENOMIC DNA]</scope>
    <source>
        <strain evidence="2 3">YIM DDC1</strain>
    </source>
</reference>